<evidence type="ECO:0000259" key="2">
    <source>
        <dbReference type="PROSITE" id="PS52045"/>
    </source>
</evidence>
<keyword evidence="4" id="KW-1185">Reference proteome</keyword>
<evidence type="ECO:0000256" key="1">
    <source>
        <dbReference type="SAM" id="MobiDB-lite"/>
    </source>
</evidence>
<dbReference type="Gramene" id="PGSC0003DMT400007919">
    <property type="protein sequence ID" value="PGSC0003DMT400007919"/>
    <property type="gene ID" value="PGSC0003DMG400003064"/>
</dbReference>
<evidence type="ECO:0000313" key="3">
    <source>
        <dbReference type="EnsemblPlants" id="PGSC0003DMT400007919"/>
    </source>
</evidence>
<reference evidence="4" key="1">
    <citation type="journal article" date="2011" name="Nature">
        <title>Genome sequence and analysis of the tuber crop potato.</title>
        <authorList>
            <consortium name="The Potato Genome Sequencing Consortium"/>
        </authorList>
    </citation>
    <scope>NUCLEOTIDE SEQUENCE [LARGE SCALE GENOMIC DNA]</scope>
    <source>
        <strain evidence="4">cv. DM1-3 516 R44</strain>
    </source>
</reference>
<accession>M0ZTR4</accession>
<dbReference type="OMA" id="MNISQRG"/>
<feature type="compositionally biased region" description="Low complexity" evidence="1">
    <location>
        <begin position="13"/>
        <end position="26"/>
    </location>
</feature>
<dbReference type="InterPro" id="IPR004314">
    <property type="entry name" value="Neprosin"/>
</dbReference>
<dbReference type="HOGENOM" id="CLU_030538_1_2_1"/>
<dbReference type="PANTHER" id="PTHR31589">
    <property type="entry name" value="PROTEIN, PUTATIVE (DUF239)-RELATED-RELATED"/>
    <property type="match status" value="1"/>
</dbReference>
<dbReference type="Proteomes" id="UP000011115">
    <property type="component" value="Unassembled WGS sequence"/>
</dbReference>
<sequence length="261" mass="29281">MKPTLSRSKKDSTSSSATNRSSTIWSKDGGCPFGTIPVKRITRDDLIRLRRIPQPEDVPFEDEYDIVAIARVPYNPNSKFAGAGMDTALYNPQVKGQQHSGSRLKIQKGSDILQVGWRVDPTLYGDTSTRLFIHFQDLDSGNWWFLMTKSFVRVGFWPQSLFTDLKSFATNVDWGGVVYSPPGVPEPPMGSSYFPIDNSAYDAYCSGVTIFNEKGKSIEVDKTITHTDNPNMYKVEFIQLFDDADQMYFVLYGGPGESTHV</sequence>
<dbReference type="Pfam" id="PF03080">
    <property type="entry name" value="Neprosin"/>
    <property type="match status" value="1"/>
</dbReference>
<protein>
    <recommendedName>
        <fullName evidence="2">Neprosin PEP catalytic domain-containing protein</fullName>
    </recommendedName>
</protein>
<dbReference type="AlphaFoldDB" id="M0ZTR4"/>
<dbReference type="InParanoid" id="M0ZTR4"/>
<dbReference type="PaxDb" id="4113-PGSC0003DMT400007919"/>
<dbReference type="PROSITE" id="PS52045">
    <property type="entry name" value="NEPROSIN_PEP_CD"/>
    <property type="match status" value="1"/>
</dbReference>
<feature type="region of interest" description="Disordered" evidence="1">
    <location>
        <begin position="1"/>
        <end position="28"/>
    </location>
</feature>
<feature type="domain" description="Neprosin PEP catalytic" evidence="2">
    <location>
        <begin position="1"/>
        <end position="259"/>
    </location>
</feature>
<name>M0ZTR4_SOLTU</name>
<reference evidence="3" key="2">
    <citation type="submission" date="2015-06" db="UniProtKB">
        <authorList>
            <consortium name="EnsemblPlants"/>
        </authorList>
    </citation>
    <scope>IDENTIFICATION</scope>
    <source>
        <strain evidence="3">DM1-3 516 R44</strain>
    </source>
</reference>
<dbReference type="PANTHER" id="PTHR31589:SF207">
    <property type="entry name" value="NEPROSIN DOMAIN-CONTAINING PROTEIN"/>
    <property type="match status" value="1"/>
</dbReference>
<dbReference type="InterPro" id="IPR053168">
    <property type="entry name" value="Glutamic_endopeptidase"/>
</dbReference>
<dbReference type="EnsemblPlants" id="PGSC0003DMT400007919">
    <property type="protein sequence ID" value="PGSC0003DMT400007919"/>
    <property type="gene ID" value="PGSC0003DMG400003064"/>
</dbReference>
<evidence type="ECO:0000313" key="4">
    <source>
        <dbReference type="Proteomes" id="UP000011115"/>
    </source>
</evidence>
<organism evidence="3 4">
    <name type="scientific">Solanum tuberosum</name>
    <name type="common">Potato</name>
    <dbReference type="NCBI Taxonomy" id="4113"/>
    <lineage>
        <taxon>Eukaryota</taxon>
        <taxon>Viridiplantae</taxon>
        <taxon>Streptophyta</taxon>
        <taxon>Embryophyta</taxon>
        <taxon>Tracheophyta</taxon>
        <taxon>Spermatophyta</taxon>
        <taxon>Magnoliopsida</taxon>
        <taxon>eudicotyledons</taxon>
        <taxon>Gunneridae</taxon>
        <taxon>Pentapetalae</taxon>
        <taxon>asterids</taxon>
        <taxon>lamiids</taxon>
        <taxon>Solanales</taxon>
        <taxon>Solanaceae</taxon>
        <taxon>Solanoideae</taxon>
        <taxon>Solaneae</taxon>
        <taxon>Solanum</taxon>
    </lineage>
</organism>
<proteinExistence type="predicted"/>